<feature type="compositionally biased region" description="Basic and acidic residues" evidence="1">
    <location>
        <begin position="300"/>
        <end position="323"/>
    </location>
</feature>
<evidence type="ECO:0000313" key="2">
    <source>
        <dbReference type="EMBL" id="KAK4501526.1"/>
    </source>
</evidence>
<proteinExistence type="predicted"/>
<accession>A0ABR0EJ21</accession>
<comment type="caution">
    <text evidence="2">The sequence shown here is derived from an EMBL/GenBank/DDBJ whole genome shotgun (WGS) entry which is preliminary data.</text>
</comment>
<evidence type="ECO:0000256" key="1">
    <source>
        <dbReference type="SAM" id="MobiDB-lite"/>
    </source>
</evidence>
<name>A0ABR0EJ21_ZASCE</name>
<dbReference type="Proteomes" id="UP001305779">
    <property type="component" value="Unassembled WGS sequence"/>
</dbReference>
<sequence length="354" mass="39899">MEALPVRSKSSALHVEDLQSPKDNTHDIRIERAPSSHRINMSQDKKLSLKPVDTPLQANTPADPATPTSDQPTKSLPGQSKSQDFAAKRSQNSRPPTTYSQASSYKPSTPIRTYRDHPRLWIEDGPGAGKAIAEWRMKFVPIFEEQTKDMTIEERTKAFDKMVKDDEDRYCQALATYYTVHPEHLPEREVDPRTQKKIDIGFSESPKYDMMQQKCFGDWNNWGPRTTDLEPEIGPKNEASPDSDIPECEHCVKEAKKARSLVKKVFSKITPSKEKPTRTATVDSSKHPNVAVSVPEASPPDEHERGSDHSGSWSDDHKQREALTETGLGLTKSATLKKRTSIAQKFRLSTVHTR</sequence>
<protein>
    <submittedName>
        <fullName evidence="2">Uncharacterized protein</fullName>
    </submittedName>
</protein>
<reference evidence="2 3" key="1">
    <citation type="journal article" date="2023" name="G3 (Bethesda)">
        <title>A chromosome-level genome assembly of Zasmidium syzygii isolated from banana leaves.</title>
        <authorList>
            <person name="van Westerhoven A.C."/>
            <person name="Mehrabi R."/>
            <person name="Talebi R."/>
            <person name="Steentjes M.B.F."/>
            <person name="Corcolon B."/>
            <person name="Chong P.A."/>
            <person name="Kema G.H.J."/>
            <person name="Seidl M.F."/>
        </authorList>
    </citation>
    <scope>NUCLEOTIDE SEQUENCE [LARGE SCALE GENOMIC DNA]</scope>
    <source>
        <strain evidence="2 3">P124</strain>
    </source>
</reference>
<evidence type="ECO:0000313" key="3">
    <source>
        <dbReference type="Proteomes" id="UP001305779"/>
    </source>
</evidence>
<feature type="compositionally biased region" description="Polar residues" evidence="1">
    <location>
        <begin position="56"/>
        <end position="111"/>
    </location>
</feature>
<keyword evidence="3" id="KW-1185">Reference proteome</keyword>
<feature type="region of interest" description="Disordered" evidence="1">
    <location>
        <begin position="269"/>
        <end position="333"/>
    </location>
</feature>
<gene>
    <name evidence="2" type="ORF">PRZ48_007335</name>
</gene>
<feature type="region of interest" description="Disordered" evidence="1">
    <location>
        <begin position="1"/>
        <end position="112"/>
    </location>
</feature>
<organism evidence="2 3">
    <name type="scientific">Zasmidium cellare</name>
    <name type="common">Wine cellar mold</name>
    <name type="synonym">Racodium cellare</name>
    <dbReference type="NCBI Taxonomy" id="395010"/>
    <lineage>
        <taxon>Eukaryota</taxon>
        <taxon>Fungi</taxon>
        <taxon>Dikarya</taxon>
        <taxon>Ascomycota</taxon>
        <taxon>Pezizomycotina</taxon>
        <taxon>Dothideomycetes</taxon>
        <taxon>Dothideomycetidae</taxon>
        <taxon>Mycosphaerellales</taxon>
        <taxon>Mycosphaerellaceae</taxon>
        <taxon>Zasmidium</taxon>
    </lineage>
</organism>
<dbReference type="EMBL" id="JAXOVC010000005">
    <property type="protein sequence ID" value="KAK4501526.1"/>
    <property type="molecule type" value="Genomic_DNA"/>
</dbReference>
<feature type="compositionally biased region" description="Basic and acidic residues" evidence="1">
    <location>
        <begin position="14"/>
        <end position="34"/>
    </location>
</feature>